<gene>
    <name evidence="1" type="ORF">CSIM01_12564</name>
</gene>
<dbReference type="Proteomes" id="UP000070328">
    <property type="component" value="Unassembled WGS sequence"/>
</dbReference>
<keyword evidence="2" id="KW-1185">Reference proteome</keyword>
<proteinExistence type="predicted"/>
<protein>
    <submittedName>
        <fullName evidence="1">Uncharacterized protein</fullName>
    </submittedName>
</protein>
<name>A0A135SJD8_9PEZI</name>
<sequence length="170" mass="18522">MSVSKLRTLHSEAASPPSFWTLTWNTDGYGDGAPAAPALGEEAPRHRRRRGSAADGCIYPFRTRTHANSQPPTAALPSIRRGQIPSYMTYGYHVNGEKLSRVELRVRPTGFPALCKVTFAWSGLQRQHAGLGTRLQLRVASCMFPPSNISAAVLKNEPAGLPLGPFDNPR</sequence>
<evidence type="ECO:0000313" key="2">
    <source>
        <dbReference type="Proteomes" id="UP000070328"/>
    </source>
</evidence>
<dbReference type="AlphaFoldDB" id="A0A135SJD8"/>
<accession>A0A135SJD8</accession>
<reference evidence="1 2" key="1">
    <citation type="submission" date="2014-02" db="EMBL/GenBank/DDBJ databases">
        <title>The genome sequence of Colletotrichum simmondsii CBS122122.</title>
        <authorList>
            <person name="Baroncelli R."/>
            <person name="Thon M.R."/>
        </authorList>
    </citation>
    <scope>NUCLEOTIDE SEQUENCE [LARGE SCALE GENOMIC DNA]</scope>
    <source>
        <strain evidence="1 2">CBS122122</strain>
    </source>
</reference>
<comment type="caution">
    <text evidence="1">The sequence shown here is derived from an EMBL/GenBank/DDBJ whole genome shotgun (WGS) entry which is preliminary data.</text>
</comment>
<organism evidence="1 2">
    <name type="scientific">Colletotrichum simmondsii</name>
    <dbReference type="NCBI Taxonomy" id="703756"/>
    <lineage>
        <taxon>Eukaryota</taxon>
        <taxon>Fungi</taxon>
        <taxon>Dikarya</taxon>
        <taxon>Ascomycota</taxon>
        <taxon>Pezizomycotina</taxon>
        <taxon>Sordariomycetes</taxon>
        <taxon>Hypocreomycetidae</taxon>
        <taxon>Glomerellales</taxon>
        <taxon>Glomerellaceae</taxon>
        <taxon>Colletotrichum</taxon>
        <taxon>Colletotrichum acutatum species complex</taxon>
    </lineage>
</organism>
<evidence type="ECO:0000313" key="1">
    <source>
        <dbReference type="EMBL" id="KXH36002.1"/>
    </source>
</evidence>
<dbReference type="EMBL" id="JFBX01000551">
    <property type="protein sequence ID" value="KXH36002.1"/>
    <property type="molecule type" value="Genomic_DNA"/>
</dbReference>